<organism evidence="2 3">
    <name type="scientific">Thermosporothrix hazakensis</name>
    <dbReference type="NCBI Taxonomy" id="644383"/>
    <lineage>
        <taxon>Bacteria</taxon>
        <taxon>Bacillati</taxon>
        <taxon>Chloroflexota</taxon>
        <taxon>Ktedonobacteria</taxon>
        <taxon>Ktedonobacterales</taxon>
        <taxon>Thermosporotrichaceae</taxon>
        <taxon>Thermosporothrix</taxon>
    </lineage>
</organism>
<feature type="compositionally biased region" description="Low complexity" evidence="1">
    <location>
        <begin position="28"/>
        <end position="48"/>
    </location>
</feature>
<evidence type="ECO:0000256" key="1">
    <source>
        <dbReference type="SAM" id="MobiDB-lite"/>
    </source>
</evidence>
<evidence type="ECO:0000313" key="2">
    <source>
        <dbReference type="EMBL" id="PZW28377.1"/>
    </source>
</evidence>
<feature type="region of interest" description="Disordered" evidence="1">
    <location>
        <begin position="1"/>
        <end position="50"/>
    </location>
</feature>
<reference evidence="2 3" key="1">
    <citation type="submission" date="2018-06" db="EMBL/GenBank/DDBJ databases">
        <title>Genomic Encyclopedia of Archaeal and Bacterial Type Strains, Phase II (KMG-II): from individual species to whole genera.</title>
        <authorList>
            <person name="Goeker M."/>
        </authorList>
    </citation>
    <scope>NUCLEOTIDE SEQUENCE [LARGE SCALE GENOMIC DNA]</scope>
    <source>
        <strain evidence="2 3">ATCC BAA-1881</strain>
    </source>
</reference>
<comment type="caution">
    <text evidence="2">The sequence shown here is derived from an EMBL/GenBank/DDBJ whole genome shotgun (WGS) entry which is preliminary data.</text>
</comment>
<evidence type="ECO:0000313" key="3">
    <source>
        <dbReference type="Proteomes" id="UP000248806"/>
    </source>
</evidence>
<keyword evidence="3" id="KW-1185">Reference proteome</keyword>
<protein>
    <submittedName>
        <fullName evidence="2">Uncharacterized protein</fullName>
    </submittedName>
</protein>
<dbReference type="Proteomes" id="UP000248806">
    <property type="component" value="Unassembled WGS sequence"/>
</dbReference>
<dbReference type="AlphaFoldDB" id="A0A326U751"/>
<gene>
    <name evidence="2" type="ORF">EI42_03131</name>
</gene>
<accession>A0A326U751</accession>
<proteinExistence type="predicted"/>
<dbReference type="EMBL" id="QKUF01000010">
    <property type="protein sequence ID" value="PZW28377.1"/>
    <property type="molecule type" value="Genomic_DNA"/>
</dbReference>
<sequence>MSKPKSPQELMATRNPLARKPVAPVDIPTPTEAGESETATESTTLAPAKQQSIVKKLGAQTTASQDDEIVRPYSTYLTPSQIKGIQFRAVGRGKNDYAIVQEALDEYFEKHPLPL</sequence>
<name>A0A326U751_THEHA</name>
<dbReference type="RefSeq" id="WP_111323522.1">
    <property type="nucleotide sequence ID" value="NZ_BIFX01000001.1"/>
</dbReference>